<feature type="transmembrane region" description="Helical" evidence="1">
    <location>
        <begin position="102"/>
        <end position="129"/>
    </location>
</feature>
<feature type="transmembrane region" description="Helical" evidence="1">
    <location>
        <begin position="283"/>
        <end position="309"/>
    </location>
</feature>
<dbReference type="Proteomes" id="UP001596023">
    <property type="component" value="Unassembled WGS sequence"/>
</dbReference>
<keyword evidence="1" id="KW-0472">Membrane</keyword>
<feature type="transmembrane region" description="Helical" evidence="1">
    <location>
        <begin position="379"/>
        <end position="397"/>
    </location>
</feature>
<accession>A0ABV9KVU5</accession>
<dbReference type="EMBL" id="JBHSGN010000071">
    <property type="protein sequence ID" value="MFC4674272.1"/>
    <property type="molecule type" value="Genomic_DNA"/>
</dbReference>
<feature type="transmembrane region" description="Helical" evidence="1">
    <location>
        <begin position="38"/>
        <end position="61"/>
    </location>
</feature>
<reference evidence="3" key="1">
    <citation type="journal article" date="2019" name="Int. J. Syst. Evol. Microbiol.">
        <title>The Global Catalogue of Microorganisms (GCM) 10K type strain sequencing project: providing services to taxonomists for standard genome sequencing and annotation.</title>
        <authorList>
            <consortium name="The Broad Institute Genomics Platform"/>
            <consortium name="The Broad Institute Genome Sequencing Center for Infectious Disease"/>
            <person name="Wu L."/>
            <person name="Ma J."/>
        </authorList>
    </citation>
    <scope>NUCLEOTIDE SEQUENCE [LARGE SCALE GENOMIC DNA]</scope>
    <source>
        <strain evidence="3">CCUG 66188</strain>
    </source>
</reference>
<organism evidence="2 3">
    <name type="scientific">Dysgonomonas termitidis</name>
    <dbReference type="NCBI Taxonomy" id="1516126"/>
    <lineage>
        <taxon>Bacteria</taxon>
        <taxon>Pseudomonadati</taxon>
        <taxon>Bacteroidota</taxon>
        <taxon>Bacteroidia</taxon>
        <taxon>Bacteroidales</taxon>
        <taxon>Dysgonomonadaceae</taxon>
        <taxon>Dysgonomonas</taxon>
    </lineage>
</organism>
<comment type="caution">
    <text evidence="2">The sequence shown here is derived from an EMBL/GenBank/DDBJ whole genome shotgun (WGS) entry which is preliminary data.</text>
</comment>
<feature type="transmembrane region" description="Helical" evidence="1">
    <location>
        <begin position="171"/>
        <end position="189"/>
    </location>
</feature>
<protein>
    <submittedName>
        <fullName evidence="2">DUF6056 family protein</fullName>
    </submittedName>
</protein>
<feature type="transmembrane region" description="Helical" evidence="1">
    <location>
        <begin position="141"/>
        <end position="159"/>
    </location>
</feature>
<keyword evidence="1" id="KW-1133">Transmembrane helix</keyword>
<feature type="transmembrane region" description="Helical" evidence="1">
    <location>
        <begin position="348"/>
        <end position="367"/>
    </location>
</feature>
<evidence type="ECO:0000256" key="1">
    <source>
        <dbReference type="SAM" id="Phobius"/>
    </source>
</evidence>
<dbReference type="InterPro" id="IPR045691">
    <property type="entry name" value="DUF6056"/>
</dbReference>
<keyword evidence="1" id="KW-0812">Transmembrane</keyword>
<feature type="transmembrane region" description="Helical" evidence="1">
    <location>
        <begin position="321"/>
        <end position="342"/>
    </location>
</feature>
<dbReference type="RefSeq" id="WP_379996408.1">
    <property type="nucleotide sequence ID" value="NZ_JBHSGN010000071.1"/>
</dbReference>
<evidence type="ECO:0000313" key="2">
    <source>
        <dbReference type="EMBL" id="MFC4674272.1"/>
    </source>
</evidence>
<feature type="transmembrane region" description="Helical" evidence="1">
    <location>
        <begin position="196"/>
        <end position="215"/>
    </location>
</feature>
<feature type="transmembrane region" description="Helical" evidence="1">
    <location>
        <begin position="221"/>
        <end position="237"/>
    </location>
</feature>
<dbReference type="Pfam" id="PF19528">
    <property type="entry name" value="DUF6056"/>
    <property type="match status" value="1"/>
</dbReference>
<evidence type="ECO:0000313" key="3">
    <source>
        <dbReference type="Proteomes" id="UP001596023"/>
    </source>
</evidence>
<keyword evidence="3" id="KW-1185">Reference proteome</keyword>
<name>A0ABV9KVU5_9BACT</name>
<proteinExistence type="predicted"/>
<gene>
    <name evidence="2" type="ORF">ACFO6W_11240</name>
</gene>
<sequence length="461" mass="52364">MNIQSNTFERALSSLKDIYTRTERVIDRIGDSKLKKSFLWTLTVLFCLSALLFLNILTPLISDDFAYLFIYGENIRVASIGDIVQSQINHYYQWGGRSVAHFIAQALLLLPAYFADVLNTLVYLGYALLIYFHVTGRNKASLSLFIFINLAIWFMQPVFGDTVLWLTGSANYLWCTFLILLFLLPYRFYKGGELNVAGKILVSAGLFLSGIIAGWTNENTAGAMVLIIAFFFIYYRSHKWKIPVWAVSGLLGGIIGYAILILAPGNFERAGESAFGFSVIAYRLFNCTLTFFFYSGTLILSCLVIYILYYRFPGGGRNDKLKLSIIYSIAAIAAVYAMLFSPTFPRRALFGVVTFLIVGAGILYYNLDFSQKLLRQLRLSVITIGTISFFFTFYLAAKDINTFRNIMEEREIKIEEAKRKGVASCEFERYEGSAYIHGEDPFSEELMTRHYGIKIRLKGRD</sequence>
<feature type="transmembrane region" description="Helical" evidence="1">
    <location>
        <begin position="244"/>
        <end position="263"/>
    </location>
</feature>